<evidence type="ECO:0000256" key="2">
    <source>
        <dbReference type="ARBA" id="ARBA00022603"/>
    </source>
</evidence>
<dbReference type="InterPro" id="IPR013123">
    <property type="entry name" value="SpoU_subst-bd"/>
</dbReference>
<dbReference type="InterPro" id="IPR001537">
    <property type="entry name" value="SpoU_MeTrfase"/>
</dbReference>
<keyword evidence="3" id="KW-0808">Transferase</keyword>
<dbReference type="GO" id="GO:0003723">
    <property type="term" value="F:RNA binding"/>
    <property type="evidence" value="ECO:0007669"/>
    <property type="project" value="InterPro"/>
</dbReference>
<dbReference type="OrthoDB" id="7933078at2759"/>
<organism evidence="9 10">
    <name type="scientific">Trichonephila clavata</name>
    <name type="common">Joro spider</name>
    <name type="synonym">Nephila clavata</name>
    <dbReference type="NCBI Taxonomy" id="2740835"/>
    <lineage>
        <taxon>Eukaryota</taxon>
        <taxon>Metazoa</taxon>
        <taxon>Ecdysozoa</taxon>
        <taxon>Arthropoda</taxon>
        <taxon>Chelicerata</taxon>
        <taxon>Arachnida</taxon>
        <taxon>Araneae</taxon>
        <taxon>Araneomorphae</taxon>
        <taxon>Entelegynae</taxon>
        <taxon>Araneoidea</taxon>
        <taxon>Nephilidae</taxon>
        <taxon>Trichonephila</taxon>
    </lineage>
</organism>
<dbReference type="GO" id="GO:0008173">
    <property type="term" value="F:RNA methyltransferase activity"/>
    <property type="evidence" value="ECO:0007669"/>
    <property type="project" value="InterPro"/>
</dbReference>
<keyword evidence="2" id="KW-0489">Methyltransferase</keyword>
<dbReference type="CDD" id="cd10432">
    <property type="entry name" value="BI-1-like_bacterial"/>
    <property type="match status" value="1"/>
</dbReference>
<feature type="transmembrane region" description="Helical" evidence="7">
    <location>
        <begin position="184"/>
        <end position="203"/>
    </location>
</feature>
<sequence>MKSSKTNENFWLYGKHTCMSALKNKNRRCIELLATENFYREHEKEVRQCVDSKGIKVRLVENKILNDVLPKGANHQGIALNVAPILYNLSIEEIAESSNDSSTIVILDQVTDTHNIGSILRTSACFNVNALVLPHNHSPSENASIAKAASGALDIVPLIYVIPIPITRQTDGQRWKKSHNEVKSIARAFFITSIMFGSMALYGNITKRDLTSMGSFLRMGVWGLIIASVVNLFLGSGPLDFAVSFISVIVFTLKTASDAQRIKDVYYKYNDGSETATTKLAILGATSLYLDFINIFLSLLRLLNNRD</sequence>
<dbReference type="Gene3D" id="3.30.1330.30">
    <property type="match status" value="1"/>
</dbReference>
<feature type="domain" description="RNA 2-O ribose methyltransferase substrate binding" evidence="8">
    <location>
        <begin position="11"/>
        <end position="88"/>
    </location>
</feature>
<dbReference type="Pfam" id="PF01027">
    <property type="entry name" value="Bax1-I"/>
    <property type="match status" value="1"/>
</dbReference>
<evidence type="ECO:0000256" key="3">
    <source>
        <dbReference type="ARBA" id="ARBA00022679"/>
    </source>
</evidence>
<dbReference type="GO" id="GO:0032259">
    <property type="term" value="P:methylation"/>
    <property type="evidence" value="ECO:0007669"/>
    <property type="project" value="UniProtKB-KW"/>
</dbReference>
<dbReference type="Gene3D" id="3.40.1280.10">
    <property type="match status" value="1"/>
</dbReference>
<evidence type="ECO:0000313" key="9">
    <source>
        <dbReference type="EMBL" id="GFR17134.1"/>
    </source>
</evidence>
<name>A0A8X6I7X8_TRICU</name>
<comment type="subcellular location">
    <subcellularLocation>
        <location evidence="1">Membrane</location>
        <topology evidence="1">Multi-pass membrane protein</topology>
    </subcellularLocation>
</comment>
<dbReference type="PANTHER" id="PTHR46429:SF1">
    <property type="entry name" value="23S RRNA (GUANOSINE-2'-O-)-METHYLTRANSFERASE RLMB"/>
    <property type="match status" value="1"/>
</dbReference>
<evidence type="ECO:0000256" key="5">
    <source>
        <dbReference type="ARBA" id="ARBA00022989"/>
    </source>
</evidence>
<dbReference type="InterPro" id="IPR006214">
    <property type="entry name" value="Bax_inhibitor_1-related"/>
</dbReference>
<dbReference type="Proteomes" id="UP000887116">
    <property type="component" value="Unassembled WGS sequence"/>
</dbReference>
<protein>
    <submittedName>
        <fullName evidence="9">Uncharacterized protein RP147</fullName>
    </submittedName>
</protein>
<dbReference type="GO" id="GO:0006396">
    <property type="term" value="P:RNA processing"/>
    <property type="evidence" value="ECO:0007669"/>
    <property type="project" value="InterPro"/>
</dbReference>
<dbReference type="Pfam" id="PF00588">
    <property type="entry name" value="SpoU_methylase"/>
    <property type="match status" value="1"/>
</dbReference>
<dbReference type="InterPro" id="IPR004441">
    <property type="entry name" value="rRNA_MeTrfase_TrmH"/>
</dbReference>
<dbReference type="GO" id="GO:0016020">
    <property type="term" value="C:membrane"/>
    <property type="evidence" value="ECO:0007669"/>
    <property type="project" value="UniProtKB-SubCell"/>
</dbReference>
<keyword evidence="6 7" id="KW-0472">Membrane</keyword>
<keyword evidence="10" id="KW-1185">Reference proteome</keyword>
<dbReference type="PANTHER" id="PTHR46429">
    <property type="entry name" value="23S RRNA (GUANOSINE-2'-O-)-METHYLTRANSFERASE RLMB"/>
    <property type="match status" value="1"/>
</dbReference>
<keyword evidence="5 7" id="KW-1133">Transmembrane helix</keyword>
<evidence type="ECO:0000313" key="10">
    <source>
        <dbReference type="Proteomes" id="UP000887116"/>
    </source>
</evidence>
<feature type="transmembrane region" description="Helical" evidence="7">
    <location>
        <begin position="215"/>
        <end position="234"/>
    </location>
</feature>
<evidence type="ECO:0000256" key="7">
    <source>
        <dbReference type="SAM" id="Phobius"/>
    </source>
</evidence>
<evidence type="ECO:0000256" key="4">
    <source>
        <dbReference type="ARBA" id="ARBA00022692"/>
    </source>
</evidence>
<dbReference type="SUPFAM" id="SSF75217">
    <property type="entry name" value="alpha/beta knot"/>
    <property type="match status" value="1"/>
</dbReference>
<dbReference type="AlphaFoldDB" id="A0A8X6I7X8"/>
<evidence type="ECO:0000259" key="8">
    <source>
        <dbReference type="SMART" id="SM00967"/>
    </source>
</evidence>
<dbReference type="Pfam" id="PF08032">
    <property type="entry name" value="SpoU_sub_bind"/>
    <property type="match status" value="1"/>
</dbReference>
<dbReference type="SUPFAM" id="SSF55315">
    <property type="entry name" value="L30e-like"/>
    <property type="match status" value="1"/>
</dbReference>
<dbReference type="SMART" id="SM00967">
    <property type="entry name" value="SpoU_sub_bind"/>
    <property type="match status" value="1"/>
</dbReference>
<dbReference type="InterPro" id="IPR029026">
    <property type="entry name" value="tRNA_m1G_MTases_N"/>
</dbReference>
<dbReference type="GO" id="GO:0005829">
    <property type="term" value="C:cytosol"/>
    <property type="evidence" value="ECO:0007669"/>
    <property type="project" value="TreeGrafter"/>
</dbReference>
<keyword evidence="4 7" id="KW-0812">Transmembrane</keyword>
<proteinExistence type="predicted"/>
<dbReference type="InterPro" id="IPR029064">
    <property type="entry name" value="Ribosomal_eL30-like_sf"/>
</dbReference>
<dbReference type="EMBL" id="BMAO01007619">
    <property type="protein sequence ID" value="GFR17134.1"/>
    <property type="molecule type" value="Genomic_DNA"/>
</dbReference>
<feature type="transmembrane region" description="Helical" evidence="7">
    <location>
        <begin position="280"/>
        <end position="303"/>
    </location>
</feature>
<reference evidence="9" key="1">
    <citation type="submission" date="2020-07" db="EMBL/GenBank/DDBJ databases">
        <title>Multicomponent nature underlies the extraordinary mechanical properties of spider dragline silk.</title>
        <authorList>
            <person name="Kono N."/>
            <person name="Nakamura H."/>
            <person name="Mori M."/>
            <person name="Yoshida Y."/>
            <person name="Ohtoshi R."/>
            <person name="Malay A.D."/>
            <person name="Moran D.A.P."/>
            <person name="Tomita M."/>
            <person name="Numata K."/>
            <person name="Arakawa K."/>
        </authorList>
    </citation>
    <scope>NUCLEOTIDE SEQUENCE</scope>
</reference>
<accession>A0A8X6I7X8</accession>
<dbReference type="InterPro" id="IPR029028">
    <property type="entry name" value="Alpha/beta_knot_MTases"/>
</dbReference>
<evidence type="ECO:0000256" key="1">
    <source>
        <dbReference type="ARBA" id="ARBA00004141"/>
    </source>
</evidence>
<gene>
    <name evidence="9" type="primary">RP147</name>
    <name evidence="9" type="ORF">TNCT_706071</name>
</gene>
<comment type="caution">
    <text evidence="9">The sequence shown here is derived from an EMBL/GenBank/DDBJ whole genome shotgun (WGS) entry which is preliminary data.</text>
</comment>
<evidence type="ECO:0000256" key="6">
    <source>
        <dbReference type="ARBA" id="ARBA00023136"/>
    </source>
</evidence>